<evidence type="ECO:0000256" key="2">
    <source>
        <dbReference type="ARBA" id="ARBA00022573"/>
    </source>
</evidence>
<reference evidence="4" key="1">
    <citation type="submission" date="2020-03" db="EMBL/GenBank/DDBJ databases">
        <title>Phycicoccus flavus sp. nov., a novel endophytic actinobacterium isolated from branch of Kandelia candel.</title>
        <authorList>
            <person name="Tuo L."/>
        </authorList>
    </citation>
    <scope>NUCLEOTIDE SEQUENCE</scope>
    <source>
        <strain evidence="4">CMS6Z-2</strain>
    </source>
</reference>
<name>A0A8T6R0P0_9MICO</name>
<dbReference type="PANTHER" id="PTHR36925">
    <property type="entry name" value="COBALT-PRECORRIN-6A REDUCTASE"/>
    <property type="match status" value="1"/>
</dbReference>
<evidence type="ECO:0000256" key="3">
    <source>
        <dbReference type="ARBA" id="ARBA00023002"/>
    </source>
</evidence>
<comment type="caution">
    <text evidence="4">The sequence shown here is derived from an EMBL/GenBank/DDBJ whole genome shotgun (WGS) entry which is preliminary data.</text>
</comment>
<keyword evidence="3 4" id="KW-0560">Oxidoreductase</keyword>
<dbReference type="PANTHER" id="PTHR36925:SF1">
    <property type="entry name" value="COBALT-PRECORRIN-6A REDUCTASE"/>
    <property type="match status" value="1"/>
</dbReference>
<sequence>MPRPAIVRGVPQRPARPRVLVVGGTAEARDLAARLVALGLDVTSSLAGRVSRPRLPAGRVRVGGFGGVDGLRAALRDEGWTHVVDATHPFAATMTAHALAAAGAEGVPLLRLARPGWSDHPDAGSWTWVDGHDAARDAATGLGERPALTTGRQTLPHYRGPWADRAVLVRLVEPDPEPLPTAWTVVLDRGPYDVAGETGLLRRHRADVLLTKDSGGAYTAAKLDACRALGVPVVVVRRPAVPDGVATVDDVDGAVRWVTGGA</sequence>
<dbReference type="Pfam" id="PF02571">
    <property type="entry name" value="CbiJ"/>
    <property type="match status" value="1"/>
</dbReference>
<dbReference type="NCBIfam" id="TIGR00715">
    <property type="entry name" value="precor6x_red"/>
    <property type="match status" value="1"/>
</dbReference>
<dbReference type="GO" id="GO:0009236">
    <property type="term" value="P:cobalamin biosynthetic process"/>
    <property type="evidence" value="ECO:0007669"/>
    <property type="project" value="UniProtKB-KW"/>
</dbReference>
<protein>
    <submittedName>
        <fullName evidence="4">Cobalt-precorrin-6A reductase</fullName>
        <ecNumber evidence="4">1.3.1.106</ecNumber>
    </submittedName>
</protein>
<proteinExistence type="predicted"/>
<evidence type="ECO:0000256" key="1">
    <source>
        <dbReference type="ARBA" id="ARBA00004953"/>
    </source>
</evidence>
<dbReference type="Proteomes" id="UP000287866">
    <property type="component" value="Unassembled WGS sequence"/>
</dbReference>
<accession>A0A8T6R0P0</accession>
<gene>
    <name evidence="4" type="ORF">EPD83_004355</name>
</gene>
<dbReference type="EC" id="1.3.1.106" evidence="4"/>
<dbReference type="NCBIfam" id="NF005968">
    <property type="entry name" value="PRK08057.1-2"/>
    <property type="match status" value="1"/>
</dbReference>
<dbReference type="GO" id="GO:0016994">
    <property type="term" value="F:precorrin-6A reductase activity"/>
    <property type="evidence" value="ECO:0007669"/>
    <property type="project" value="InterPro"/>
</dbReference>
<keyword evidence="2" id="KW-0169">Cobalamin biosynthesis</keyword>
<dbReference type="PROSITE" id="PS51014">
    <property type="entry name" value="COBK_CBIJ"/>
    <property type="match status" value="1"/>
</dbReference>
<dbReference type="InterPro" id="IPR003723">
    <property type="entry name" value="Precorrin-6x_reduct"/>
</dbReference>
<dbReference type="EMBL" id="SAYU02000009">
    <property type="protein sequence ID" value="NHA67292.1"/>
    <property type="molecule type" value="Genomic_DNA"/>
</dbReference>
<organism evidence="4 5">
    <name type="scientific">Phycicoccus flavus</name>
    <dbReference type="NCBI Taxonomy" id="2502783"/>
    <lineage>
        <taxon>Bacteria</taxon>
        <taxon>Bacillati</taxon>
        <taxon>Actinomycetota</taxon>
        <taxon>Actinomycetes</taxon>
        <taxon>Micrococcales</taxon>
        <taxon>Intrasporangiaceae</taxon>
        <taxon>Phycicoccus</taxon>
    </lineage>
</organism>
<evidence type="ECO:0000313" key="4">
    <source>
        <dbReference type="EMBL" id="NHA67292.1"/>
    </source>
</evidence>
<dbReference type="AlphaFoldDB" id="A0A8T6R0P0"/>
<evidence type="ECO:0000313" key="5">
    <source>
        <dbReference type="Proteomes" id="UP000287866"/>
    </source>
</evidence>
<comment type="pathway">
    <text evidence="1">Cofactor biosynthesis; adenosylcobalamin biosynthesis.</text>
</comment>
<keyword evidence="5" id="KW-1185">Reference proteome</keyword>